<feature type="transmembrane region" description="Helical" evidence="1">
    <location>
        <begin position="81"/>
        <end position="104"/>
    </location>
</feature>
<dbReference type="Pfam" id="PF04342">
    <property type="entry name" value="DMT_6"/>
    <property type="match status" value="1"/>
</dbReference>
<keyword evidence="1" id="KW-0812">Transmembrane</keyword>
<keyword evidence="1" id="KW-1133">Transmembrane helix</keyword>
<feature type="transmembrane region" description="Helical" evidence="1">
    <location>
        <begin position="50"/>
        <end position="69"/>
    </location>
</feature>
<keyword evidence="1" id="KW-0472">Membrane</keyword>
<evidence type="ECO:0000313" key="2">
    <source>
        <dbReference type="EMBL" id="QHT05157.1"/>
    </source>
</evidence>
<sequence>MPFAADVERFSRKIPRWAIIIIAFVGLLIASVPSNIAWYHTTGTNSNLSFPAVFGISMFFVIIEYLIVLPSNQLAGTKLSLVEVNVIEFVTLTMGSLFYLIVIRKQRPDWRHYTGLILAAVGGGIGLS</sequence>
<proteinExistence type="predicted"/>
<accession>A0A6C0CLR3</accession>
<dbReference type="AlphaFoldDB" id="A0A6C0CLR3"/>
<protein>
    <submittedName>
        <fullName evidence="2">Uncharacterized protein</fullName>
    </submittedName>
</protein>
<dbReference type="InterPro" id="IPR007437">
    <property type="entry name" value="DUF486"/>
</dbReference>
<name>A0A6C0CLR3_9ZZZZ</name>
<feature type="transmembrane region" description="Helical" evidence="1">
    <location>
        <begin position="17"/>
        <end position="38"/>
    </location>
</feature>
<reference evidence="2" key="1">
    <citation type="journal article" date="2020" name="Nature">
        <title>Giant virus diversity and host interactions through global metagenomics.</title>
        <authorList>
            <person name="Schulz F."/>
            <person name="Roux S."/>
            <person name="Paez-Espino D."/>
            <person name="Jungbluth S."/>
            <person name="Walsh D.A."/>
            <person name="Denef V.J."/>
            <person name="McMahon K.D."/>
            <person name="Konstantinidis K.T."/>
            <person name="Eloe-Fadrosh E.A."/>
            <person name="Kyrpides N.C."/>
            <person name="Woyke T."/>
        </authorList>
    </citation>
    <scope>NUCLEOTIDE SEQUENCE</scope>
    <source>
        <strain evidence="2">GVMAG-M-3300021354-14</strain>
    </source>
</reference>
<organism evidence="2">
    <name type="scientific">viral metagenome</name>
    <dbReference type="NCBI Taxonomy" id="1070528"/>
    <lineage>
        <taxon>unclassified sequences</taxon>
        <taxon>metagenomes</taxon>
        <taxon>organismal metagenomes</taxon>
    </lineage>
</organism>
<evidence type="ECO:0000256" key="1">
    <source>
        <dbReference type="SAM" id="Phobius"/>
    </source>
</evidence>
<dbReference type="EMBL" id="MN739450">
    <property type="protein sequence ID" value="QHT05157.1"/>
    <property type="molecule type" value="Genomic_DNA"/>
</dbReference>